<dbReference type="InterPro" id="IPR001227">
    <property type="entry name" value="Ac_transferase_dom_sf"/>
</dbReference>
<dbReference type="FunFam" id="3.30.70.250:FF:000001">
    <property type="entry name" value="Malonyl CoA-acyl carrier protein transacylase"/>
    <property type="match status" value="1"/>
</dbReference>
<evidence type="ECO:0000256" key="4">
    <source>
        <dbReference type="PIRNR" id="PIRNR000446"/>
    </source>
</evidence>
<dbReference type="PANTHER" id="PTHR42681:SF1">
    <property type="entry name" value="MALONYL-COA-ACYL CARRIER PROTEIN TRANSACYLASE, MITOCHONDRIAL"/>
    <property type="match status" value="1"/>
</dbReference>
<feature type="active site" evidence="5">
    <location>
        <position position="194"/>
    </location>
</feature>
<comment type="caution">
    <text evidence="7">The sequence shown here is derived from an EMBL/GenBank/DDBJ whole genome shotgun (WGS) entry which is preliminary data.</text>
</comment>
<keyword evidence="1 4" id="KW-0808">Transferase</keyword>
<comment type="catalytic activity">
    <reaction evidence="3 4">
        <text>holo-[ACP] + malonyl-CoA = malonyl-[ACP] + CoA</text>
        <dbReference type="Rhea" id="RHEA:41792"/>
        <dbReference type="Rhea" id="RHEA-COMP:9623"/>
        <dbReference type="Rhea" id="RHEA-COMP:9685"/>
        <dbReference type="ChEBI" id="CHEBI:57287"/>
        <dbReference type="ChEBI" id="CHEBI:57384"/>
        <dbReference type="ChEBI" id="CHEBI:64479"/>
        <dbReference type="ChEBI" id="CHEBI:78449"/>
        <dbReference type="EC" id="2.3.1.39"/>
    </reaction>
</comment>
<dbReference type="GO" id="GO:0005829">
    <property type="term" value="C:cytosol"/>
    <property type="evidence" value="ECO:0007669"/>
    <property type="project" value="TreeGrafter"/>
</dbReference>
<dbReference type="EC" id="2.3.1.39" evidence="4"/>
<dbReference type="EMBL" id="VOGC01000006">
    <property type="protein sequence ID" value="MQN01801.1"/>
    <property type="molecule type" value="Genomic_DNA"/>
</dbReference>
<name>A0A6N7J1F6_9FIRM</name>
<dbReference type="PIRSF" id="PIRSF000446">
    <property type="entry name" value="Mct"/>
    <property type="match status" value="1"/>
</dbReference>
<dbReference type="InterPro" id="IPR024925">
    <property type="entry name" value="Malonyl_CoA-ACP_transAc"/>
</dbReference>
<dbReference type="Pfam" id="PF00698">
    <property type="entry name" value="Acyl_transf_1"/>
    <property type="match status" value="1"/>
</dbReference>
<dbReference type="InterPro" id="IPR016035">
    <property type="entry name" value="Acyl_Trfase/lysoPLipase"/>
</dbReference>
<gene>
    <name evidence="7" type="ORF">FRC54_07765</name>
</gene>
<keyword evidence="8" id="KW-1185">Reference proteome</keyword>
<sequence length="310" mass="33389">MKTAFLYAGQGAQATGMGRDLYEKYPVFKEVYDAADRIKPGLKDVIFLNKDDALTQTENTQPALVAFAIGVTKLLEAKNIFPETTLGLSLGEYSALYGAGAFSAESALRAAAYRGEAMKKAGEGGDWGMSAVLGLDPYKLERICSKSGCYPTNYNCPGQIVISGEKDKVAAAGAAAKEAGARRVIPLKVSGPFHTPYMKSAGDALSEYLPKADIRPLRCRVLFNATGDDGGVKLLCDEHKKITDLLVRQVQNPVRLEDSLDTLLKEGCDDFIEIGPGKTLSGFVKKCAKALDIKDISIRTINTAYDIENL</sequence>
<protein>
    <recommendedName>
        <fullName evidence="4">Malonyl CoA-acyl carrier protein transacylase</fullName>
        <ecNumber evidence="4">2.3.1.39</ecNumber>
    </recommendedName>
</protein>
<keyword evidence="2 4" id="KW-0012">Acyltransferase</keyword>
<dbReference type="AlphaFoldDB" id="A0A6N7J1F6"/>
<dbReference type="PANTHER" id="PTHR42681">
    <property type="entry name" value="MALONYL-COA-ACYL CARRIER PROTEIN TRANSACYLASE, MITOCHONDRIAL"/>
    <property type="match status" value="1"/>
</dbReference>
<dbReference type="SUPFAM" id="SSF55048">
    <property type="entry name" value="Probable ACP-binding domain of malonyl-CoA ACP transacylase"/>
    <property type="match status" value="1"/>
</dbReference>
<dbReference type="Gene3D" id="3.30.70.250">
    <property type="entry name" value="Malonyl-CoA ACP transacylase, ACP-binding"/>
    <property type="match status" value="1"/>
</dbReference>
<evidence type="ECO:0000256" key="3">
    <source>
        <dbReference type="ARBA" id="ARBA00048462"/>
    </source>
</evidence>
<evidence type="ECO:0000256" key="5">
    <source>
        <dbReference type="PIRSR" id="PIRSR000446-1"/>
    </source>
</evidence>
<evidence type="ECO:0000259" key="6">
    <source>
        <dbReference type="SMART" id="SM00827"/>
    </source>
</evidence>
<proteinExistence type="inferred from homology"/>
<organism evidence="7 8">
    <name type="scientific">Candidatus Weimeria bifida</name>
    <dbReference type="NCBI Taxonomy" id="2599074"/>
    <lineage>
        <taxon>Bacteria</taxon>
        <taxon>Bacillati</taxon>
        <taxon>Bacillota</taxon>
        <taxon>Clostridia</taxon>
        <taxon>Lachnospirales</taxon>
        <taxon>Lachnospiraceae</taxon>
        <taxon>Candidatus Weimeria</taxon>
    </lineage>
</organism>
<dbReference type="InterPro" id="IPR014043">
    <property type="entry name" value="Acyl_transferase_dom"/>
</dbReference>
<evidence type="ECO:0000313" key="7">
    <source>
        <dbReference type="EMBL" id="MQN01801.1"/>
    </source>
</evidence>
<reference evidence="7" key="1">
    <citation type="journal article" date="2020" name="Appl. Environ. Microbiol.">
        <title>Medium-Chain Fatty Acid Synthesis by 'Candidatus Weimeria bifida' gen. nov., sp. nov., and 'Candidatus Pseudoramibacter fermentans' sp. nov.</title>
        <authorList>
            <person name="Scarborough M.J."/>
            <person name="Myers K.S."/>
            <person name="Donohue T.J."/>
            <person name="Noguera D.R."/>
        </authorList>
    </citation>
    <scope>NUCLEOTIDE SEQUENCE</scope>
    <source>
        <strain evidence="7">LCO1.1</strain>
    </source>
</reference>
<evidence type="ECO:0000313" key="8">
    <source>
        <dbReference type="Proteomes" id="UP000460257"/>
    </source>
</evidence>
<feature type="active site" evidence="5">
    <location>
        <position position="89"/>
    </location>
</feature>
<dbReference type="InterPro" id="IPR050858">
    <property type="entry name" value="Mal-CoA-ACP_Trans/PKS_FabD"/>
</dbReference>
<comment type="similarity">
    <text evidence="4">Belongs to the fabD family.</text>
</comment>
<dbReference type="Proteomes" id="UP000460257">
    <property type="component" value="Unassembled WGS sequence"/>
</dbReference>
<dbReference type="GO" id="GO:0004314">
    <property type="term" value="F:[acyl-carrier-protein] S-malonyltransferase activity"/>
    <property type="evidence" value="ECO:0007669"/>
    <property type="project" value="UniProtKB-EC"/>
</dbReference>
<dbReference type="GO" id="GO:0006633">
    <property type="term" value="P:fatty acid biosynthetic process"/>
    <property type="evidence" value="ECO:0007669"/>
    <property type="project" value="TreeGrafter"/>
</dbReference>
<accession>A0A6N7J1F6</accession>
<evidence type="ECO:0000256" key="1">
    <source>
        <dbReference type="ARBA" id="ARBA00022679"/>
    </source>
</evidence>
<dbReference type="Gene3D" id="3.40.366.10">
    <property type="entry name" value="Malonyl-Coenzyme A Acyl Carrier Protein, domain 2"/>
    <property type="match status" value="1"/>
</dbReference>
<evidence type="ECO:0000256" key="2">
    <source>
        <dbReference type="ARBA" id="ARBA00023315"/>
    </source>
</evidence>
<dbReference type="InterPro" id="IPR016036">
    <property type="entry name" value="Malonyl_transacylase_ACP-bd"/>
</dbReference>
<dbReference type="SMART" id="SM00827">
    <property type="entry name" value="PKS_AT"/>
    <property type="match status" value="1"/>
</dbReference>
<dbReference type="SUPFAM" id="SSF52151">
    <property type="entry name" value="FabD/lysophospholipase-like"/>
    <property type="match status" value="1"/>
</dbReference>
<feature type="domain" description="Malonyl-CoA:ACP transacylase (MAT)" evidence="6">
    <location>
        <begin position="6"/>
        <end position="300"/>
    </location>
</feature>